<sequence>MSDITTLWTVERSQGDWQLSGPDLLSGNDLSTAVLLSAFTDRTANPDDAIPDGTGDPRGWWGDQGETVPIGSRLWLLDRAKQNDDTLTRAHDYLTECLQWLIDDGVAARVDVLVEWTRTSMLGANIIVRRTDGTTESVAFSWAWNGIS</sequence>
<evidence type="ECO:0000313" key="2">
    <source>
        <dbReference type="Proteomes" id="UP000234341"/>
    </source>
</evidence>
<proteinExistence type="predicted"/>
<gene>
    <name evidence="1" type="ORF">CYJ10_29475</name>
</gene>
<organism evidence="1 2">
    <name type="scientific">Cupriavidus pauculus</name>
    <dbReference type="NCBI Taxonomy" id="82633"/>
    <lineage>
        <taxon>Bacteria</taxon>
        <taxon>Pseudomonadati</taxon>
        <taxon>Pseudomonadota</taxon>
        <taxon>Betaproteobacteria</taxon>
        <taxon>Burkholderiales</taxon>
        <taxon>Burkholderiaceae</taxon>
        <taxon>Cupriavidus</taxon>
    </lineage>
</organism>
<dbReference type="InterPro" id="IPR010877">
    <property type="entry name" value="Phage_Mu_Gp46"/>
</dbReference>
<evidence type="ECO:0000313" key="1">
    <source>
        <dbReference type="EMBL" id="PLP96976.1"/>
    </source>
</evidence>
<evidence type="ECO:0008006" key="3">
    <source>
        <dbReference type="Google" id="ProtNLM"/>
    </source>
</evidence>
<dbReference type="OrthoDB" id="5677166at2"/>
<name>A0A2N5C431_9BURK</name>
<reference evidence="1 2" key="1">
    <citation type="submission" date="2017-12" db="EMBL/GenBank/DDBJ databases">
        <title>Genome sequence of the active heterotrophic nitrifier-denitrifier, Cupriavidus pauculus UM1.</title>
        <authorList>
            <person name="Putonti C."/>
            <person name="Castignetti D."/>
        </authorList>
    </citation>
    <scope>NUCLEOTIDE SEQUENCE [LARGE SCALE GENOMIC DNA]</scope>
    <source>
        <strain evidence="1 2">UM1</strain>
    </source>
</reference>
<protein>
    <recommendedName>
        <fullName evidence="3">Phage GP46 family protein</fullName>
    </recommendedName>
</protein>
<dbReference type="RefSeq" id="WP_101684985.1">
    <property type="nucleotide sequence ID" value="NZ_PJRP01000021.1"/>
</dbReference>
<dbReference type="EMBL" id="PJRP01000021">
    <property type="protein sequence ID" value="PLP96976.1"/>
    <property type="molecule type" value="Genomic_DNA"/>
</dbReference>
<comment type="caution">
    <text evidence="1">The sequence shown here is derived from an EMBL/GenBank/DDBJ whole genome shotgun (WGS) entry which is preliminary data.</text>
</comment>
<dbReference type="Pfam" id="PF07409">
    <property type="entry name" value="GP46"/>
    <property type="match status" value="1"/>
</dbReference>
<accession>A0A2N5C431</accession>
<dbReference type="AlphaFoldDB" id="A0A2N5C431"/>
<dbReference type="Proteomes" id="UP000234341">
    <property type="component" value="Unassembled WGS sequence"/>
</dbReference>